<dbReference type="Proteomes" id="UP000326759">
    <property type="component" value="Unassembled WGS sequence"/>
</dbReference>
<reference evidence="1 2" key="1">
    <citation type="journal article" date="2019" name="PLoS Biol.">
        <title>Sex chromosomes control vertical transmission of feminizing Wolbachia symbionts in an isopod.</title>
        <authorList>
            <person name="Becking T."/>
            <person name="Chebbi M.A."/>
            <person name="Giraud I."/>
            <person name="Moumen B."/>
            <person name="Laverre T."/>
            <person name="Caubet Y."/>
            <person name="Peccoud J."/>
            <person name="Gilbert C."/>
            <person name="Cordaux R."/>
        </authorList>
    </citation>
    <scope>NUCLEOTIDE SEQUENCE [LARGE SCALE GENOMIC DNA]</scope>
    <source>
        <strain evidence="1">ANa2</strain>
        <tissue evidence="1">Whole body excluding digestive tract and cuticle</tissue>
    </source>
</reference>
<accession>A0A5N5TEM1</accession>
<dbReference type="EMBL" id="SEYY01004891">
    <property type="protein sequence ID" value="KAB7503565.1"/>
    <property type="molecule type" value="Genomic_DNA"/>
</dbReference>
<proteinExistence type="predicted"/>
<organism evidence="1 2">
    <name type="scientific">Armadillidium nasatum</name>
    <dbReference type="NCBI Taxonomy" id="96803"/>
    <lineage>
        <taxon>Eukaryota</taxon>
        <taxon>Metazoa</taxon>
        <taxon>Ecdysozoa</taxon>
        <taxon>Arthropoda</taxon>
        <taxon>Crustacea</taxon>
        <taxon>Multicrustacea</taxon>
        <taxon>Malacostraca</taxon>
        <taxon>Eumalacostraca</taxon>
        <taxon>Peracarida</taxon>
        <taxon>Isopoda</taxon>
        <taxon>Oniscidea</taxon>
        <taxon>Crinocheta</taxon>
        <taxon>Armadillidiidae</taxon>
        <taxon>Armadillidium</taxon>
    </lineage>
</organism>
<dbReference type="AlphaFoldDB" id="A0A5N5TEM1"/>
<evidence type="ECO:0000313" key="2">
    <source>
        <dbReference type="Proteomes" id="UP000326759"/>
    </source>
</evidence>
<gene>
    <name evidence="1" type="ORF">Anas_10851</name>
</gene>
<evidence type="ECO:0000313" key="1">
    <source>
        <dbReference type="EMBL" id="KAB7503565.1"/>
    </source>
</evidence>
<sequence>MICTYHHLSNFILYHFWQQYWDDIL</sequence>
<comment type="caution">
    <text evidence="1">The sequence shown here is derived from an EMBL/GenBank/DDBJ whole genome shotgun (WGS) entry which is preliminary data.</text>
</comment>
<protein>
    <submittedName>
        <fullName evidence="1">Uncharacterized protein</fullName>
    </submittedName>
</protein>
<name>A0A5N5TEM1_9CRUS</name>
<keyword evidence="2" id="KW-1185">Reference proteome</keyword>